<name>A0A2L1GMR8_9BACT</name>
<organism evidence="1 2">
    <name type="scientific">Desulfobulbus oralis</name>
    <dbReference type="NCBI Taxonomy" id="1986146"/>
    <lineage>
        <taxon>Bacteria</taxon>
        <taxon>Pseudomonadati</taxon>
        <taxon>Thermodesulfobacteriota</taxon>
        <taxon>Desulfobulbia</taxon>
        <taxon>Desulfobulbales</taxon>
        <taxon>Desulfobulbaceae</taxon>
        <taxon>Desulfobulbus</taxon>
    </lineage>
</organism>
<dbReference type="AlphaFoldDB" id="A0A2L1GMR8"/>
<sequence length="207" mass="23203">MRRAAAIHADSPCPILMKLPFFTCLPVIAALFFLSFAPMALAREKTPEIRHIVVTSGEGSLLLSASIHGAFSERLFDELAHGSELTFIFIVELVRQRSGWIDESLCQASLTHVLRYDQEHETYIFTPQNDPARIRRTASLQEAVQWMSTFSGLPVISLSNLVADAPYAIHMQVVLEPGLLPPGIGRFVPIRKLGGLRTDRRTIEFRY</sequence>
<reference evidence="1 2" key="1">
    <citation type="journal article" date="2018" name="MBio">
        <title>Insights into the evolution of host association through the isolation and characterization of a novel human periodontal pathobiont, Desulfobulbus oralis.</title>
        <authorList>
            <person name="Cross K.L."/>
            <person name="Chirania P."/>
            <person name="Xiong W."/>
            <person name="Beall C.J."/>
            <person name="Elkins J.G."/>
            <person name="Giannone R.J."/>
            <person name="Griffen A.L."/>
            <person name="Guss A.M."/>
            <person name="Hettich R.L."/>
            <person name="Joshi S.S."/>
            <person name="Mokrzan E.M."/>
            <person name="Martin R.K."/>
            <person name="Zhulin I.B."/>
            <person name="Leys E.J."/>
            <person name="Podar M."/>
        </authorList>
    </citation>
    <scope>NUCLEOTIDE SEQUENCE [LARGE SCALE GENOMIC DNA]</scope>
    <source>
        <strain evidence="1 2">ORNL</strain>
    </source>
</reference>
<proteinExistence type="predicted"/>
<dbReference type="KEGG" id="deo:CAY53_05055"/>
<keyword evidence="2" id="KW-1185">Reference proteome</keyword>
<accession>A0A2L1GMR8</accession>
<evidence type="ECO:0008006" key="3">
    <source>
        <dbReference type="Google" id="ProtNLM"/>
    </source>
</evidence>
<dbReference type="Pfam" id="PF14334">
    <property type="entry name" value="DUF4390"/>
    <property type="match status" value="1"/>
</dbReference>
<dbReference type="OrthoDB" id="5431158at2"/>
<dbReference type="InterPro" id="IPR025500">
    <property type="entry name" value="DUF4390"/>
</dbReference>
<dbReference type="Proteomes" id="UP000239867">
    <property type="component" value="Chromosome"/>
</dbReference>
<dbReference type="EMBL" id="CP021255">
    <property type="protein sequence ID" value="AVD70926.1"/>
    <property type="molecule type" value="Genomic_DNA"/>
</dbReference>
<evidence type="ECO:0000313" key="2">
    <source>
        <dbReference type="Proteomes" id="UP000239867"/>
    </source>
</evidence>
<gene>
    <name evidence="1" type="ORF">CAY53_05055</name>
</gene>
<protein>
    <recommendedName>
        <fullName evidence="3">DUF4390 domain-containing protein</fullName>
    </recommendedName>
</protein>
<evidence type="ECO:0000313" key="1">
    <source>
        <dbReference type="EMBL" id="AVD70926.1"/>
    </source>
</evidence>